<dbReference type="SUPFAM" id="SSF51197">
    <property type="entry name" value="Clavaminate synthase-like"/>
    <property type="match status" value="1"/>
</dbReference>
<dbReference type="PANTHER" id="PTHR34945">
    <property type="entry name" value="2-OXOGLUTARATE (2OG) AND FE(II)-DEPENDENT OXYGENASE SUPERFAMILY PROTEIN"/>
    <property type="match status" value="1"/>
</dbReference>
<dbReference type="EMBL" id="JAINDJ010000003">
    <property type="protein sequence ID" value="KAG9453468.1"/>
    <property type="molecule type" value="Genomic_DNA"/>
</dbReference>
<gene>
    <name evidence="2" type="ORF">H6P81_006372</name>
</gene>
<feature type="region of interest" description="Disordered" evidence="1">
    <location>
        <begin position="353"/>
        <end position="375"/>
    </location>
</feature>
<accession>A0AAV7F1N9</accession>
<evidence type="ECO:0000313" key="2">
    <source>
        <dbReference type="EMBL" id="KAG9453468.1"/>
    </source>
</evidence>
<proteinExistence type="predicted"/>
<dbReference type="PANTHER" id="PTHR34945:SF2">
    <property type="entry name" value="2-OXOGLUTARATE (2OG) AND FE(II)-DEPENDENT OXYGENASE SUPERFAMILY PROTEIN"/>
    <property type="match status" value="1"/>
</dbReference>
<dbReference type="AlphaFoldDB" id="A0AAV7F1N9"/>
<name>A0AAV7F1N9_ARIFI</name>
<feature type="region of interest" description="Disordered" evidence="1">
    <location>
        <begin position="95"/>
        <end position="117"/>
    </location>
</feature>
<evidence type="ECO:0000313" key="3">
    <source>
        <dbReference type="Proteomes" id="UP000825729"/>
    </source>
</evidence>
<evidence type="ECO:0000256" key="1">
    <source>
        <dbReference type="SAM" id="MobiDB-lite"/>
    </source>
</evidence>
<reference evidence="2 3" key="1">
    <citation type="submission" date="2021-07" db="EMBL/GenBank/DDBJ databases">
        <title>The Aristolochia fimbriata genome: insights into angiosperm evolution, floral development and chemical biosynthesis.</title>
        <authorList>
            <person name="Jiao Y."/>
        </authorList>
    </citation>
    <scope>NUCLEOTIDE SEQUENCE [LARGE SCALE GENOMIC DNA]</scope>
    <source>
        <strain evidence="2">IBCAS-2021</strain>
        <tissue evidence="2">Leaf</tissue>
    </source>
</reference>
<protein>
    <submittedName>
        <fullName evidence="2">Uncharacterized protein</fullName>
    </submittedName>
</protein>
<keyword evidence="3" id="KW-1185">Reference proteome</keyword>
<sequence>MLVSGHTFCLFRSGLHGCRFGSTKTNSHETCRAAKCGLKYFLVNKQNGEARQMCGVDMGDDSSVWHCTLQAPLCLKGPESSESLNACLPWHPQLTATSSFPPPPPPPPTPSNQTLSSAAPDALSRLLLRLPPTLSLPPRRRPSQANTVAALPVVSLAHNHSPHDDLVSQPGYFQLIHHHVPSQLAEAAELQAESLFLGRDPNHPNQLPWPHGYDEEEDEYGESFCFDPTAASDSDTITSLCELAALLEGIGFEVVEALSNAVGFENPFKEKSSKASRLLWVSKSGGDGNSTAYYSARLYPYVWSNGKLKKVKGRPVINHGEESAESSAILITLLLSLPLDSVVSPLPILMAADKEEESRDDEEEEEEEEACDDNRFASFSFEDYAWRVYHERLPRKDTLQRYRI</sequence>
<dbReference type="Proteomes" id="UP000825729">
    <property type="component" value="Unassembled WGS sequence"/>
</dbReference>
<feature type="compositionally biased region" description="Pro residues" evidence="1">
    <location>
        <begin position="100"/>
        <end position="110"/>
    </location>
</feature>
<organism evidence="2 3">
    <name type="scientific">Aristolochia fimbriata</name>
    <name type="common">White veined hardy Dutchman's pipe vine</name>
    <dbReference type="NCBI Taxonomy" id="158543"/>
    <lineage>
        <taxon>Eukaryota</taxon>
        <taxon>Viridiplantae</taxon>
        <taxon>Streptophyta</taxon>
        <taxon>Embryophyta</taxon>
        <taxon>Tracheophyta</taxon>
        <taxon>Spermatophyta</taxon>
        <taxon>Magnoliopsida</taxon>
        <taxon>Magnoliidae</taxon>
        <taxon>Piperales</taxon>
        <taxon>Aristolochiaceae</taxon>
        <taxon>Aristolochia</taxon>
    </lineage>
</organism>
<feature type="compositionally biased region" description="Acidic residues" evidence="1">
    <location>
        <begin position="358"/>
        <end position="371"/>
    </location>
</feature>
<comment type="caution">
    <text evidence="2">The sequence shown here is derived from an EMBL/GenBank/DDBJ whole genome shotgun (WGS) entry which is preliminary data.</text>
</comment>